<evidence type="ECO:0000313" key="1">
    <source>
        <dbReference type="EMBL" id="KAK9221373.1"/>
    </source>
</evidence>
<gene>
    <name evidence="1" type="ORF">WN944_009799</name>
</gene>
<keyword evidence="2" id="KW-1185">Reference proteome</keyword>
<dbReference type="Proteomes" id="UP001428341">
    <property type="component" value="Unassembled WGS sequence"/>
</dbReference>
<reference evidence="1 2" key="1">
    <citation type="submission" date="2024-05" db="EMBL/GenBank/DDBJ databases">
        <title>Haplotype-resolved chromosome-level genome assembly of Huyou (Citrus changshanensis).</title>
        <authorList>
            <person name="Miao C."/>
            <person name="Chen W."/>
            <person name="Wu Y."/>
            <person name="Wang L."/>
            <person name="Zhao S."/>
            <person name="Grierson D."/>
            <person name="Xu C."/>
            <person name="Chen K."/>
        </authorList>
    </citation>
    <scope>NUCLEOTIDE SEQUENCE [LARGE SCALE GENOMIC DNA]</scope>
    <source>
        <strain evidence="1">01-14</strain>
        <tissue evidence="1">Leaf</tissue>
    </source>
</reference>
<comment type="caution">
    <text evidence="1">The sequence shown here is derived from an EMBL/GenBank/DDBJ whole genome shotgun (WGS) entry which is preliminary data.</text>
</comment>
<dbReference type="Gene3D" id="1.25.40.10">
    <property type="entry name" value="Tetratricopeptide repeat domain"/>
    <property type="match status" value="1"/>
</dbReference>
<protein>
    <submittedName>
        <fullName evidence="1">Uncharacterized protein</fullName>
    </submittedName>
</protein>
<organism evidence="1 2">
    <name type="scientific">Citrus x changshan-huyou</name>
    <dbReference type="NCBI Taxonomy" id="2935761"/>
    <lineage>
        <taxon>Eukaryota</taxon>
        <taxon>Viridiplantae</taxon>
        <taxon>Streptophyta</taxon>
        <taxon>Embryophyta</taxon>
        <taxon>Tracheophyta</taxon>
        <taxon>Spermatophyta</taxon>
        <taxon>Magnoliopsida</taxon>
        <taxon>eudicotyledons</taxon>
        <taxon>Gunneridae</taxon>
        <taxon>Pentapetalae</taxon>
        <taxon>rosids</taxon>
        <taxon>malvids</taxon>
        <taxon>Sapindales</taxon>
        <taxon>Rutaceae</taxon>
        <taxon>Aurantioideae</taxon>
        <taxon>Citrus</taxon>
    </lineage>
</organism>
<dbReference type="EMBL" id="JBCGBO010000002">
    <property type="protein sequence ID" value="KAK9221373.1"/>
    <property type="molecule type" value="Genomic_DNA"/>
</dbReference>
<accession>A0AAP0MV85</accession>
<dbReference type="AlphaFoldDB" id="A0AAP0MV85"/>
<sequence>MLSSSKAVLDTALNKSGIRVSPEIFEDVLMKRFKNAEGGEGEAVYTSNAMQKYDVPQNLAALNGLPSALCKSKNVRKAQEIINSMKDWYITNSKTYNMPLEEPCRLIQKLLPMLVRRSGVKEVLILLGIIGKVQ</sequence>
<proteinExistence type="predicted"/>
<evidence type="ECO:0000313" key="2">
    <source>
        <dbReference type="Proteomes" id="UP001428341"/>
    </source>
</evidence>
<name>A0AAP0MV85_9ROSI</name>
<dbReference type="InterPro" id="IPR011990">
    <property type="entry name" value="TPR-like_helical_dom_sf"/>
</dbReference>